<dbReference type="InterPro" id="IPR040865">
    <property type="entry name" value="PriX"/>
</dbReference>
<evidence type="ECO:0000313" key="4">
    <source>
        <dbReference type="Proteomes" id="UP000427373"/>
    </source>
</evidence>
<dbReference type="EMBL" id="JACHFY010000002">
    <property type="protein sequence ID" value="MBB5252774.1"/>
    <property type="molecule type" value="Genomic_DNA"/>
</dbReference>
<evidence type="ECO:0000259" key="1">
    <source>
        <dbReference type="Pfam" id="PF18689"/>
    </source>
</evidence>
<evidence type="ECO:0000313" key="5">
    <source>
        <dbReference type="Proteomes" id="UP000582213"/>
    </source>
</evidence>
<dbReference type="OrthoDB" id="45285at2157"/>
<keyword evidence="4" id="KW-1185">Reference proteome</keyword>
<dbReference type="NCBIfam" id="NF033412">
    <property type="entry name" value="primase_PriX"/>
    <property type="match status" value="1"/>
</dbReference>
<dbReference type="EMBL" id="CP045484">
    <property type="protein sequence ID" value="QGR16285.1"/>
    <property type="molecule type" value="Genomic_DNA"/>
</dbReference>
<dbReference type="Proteomes" id="UP000427373">
    <property type="component" value="Chromosome"/>
</dbReference>
<dbReference type="GeneID" id="95643245"/>
<proteinExistence type="predicted"/>
<sequence length="149" mass="17507">MKVKIFLHYPDDTPAGYVIFDGKTSKVYDENGNFLFEVEGIFPPKPRKINYEWIDKVLDEGLEDARKRFILYVGSRYLVNIKGLSEDEAIKRLEEFYYKKGGGKIYESWLKSVLRGVKNKGLKPWSLKRIQEKDKEMYSLISKVLNKQT</sequence>
<name>A0A650CF40_SULOH</name>
<dbReference type="KEGG" id="soh:D1869_03020"/>
<reference evidence="2 5" key="2">
    <citation type="submission" date="2020-08" db="EMBL/GenBank/DDBJ databases">
        <title>Genomic Encyclopedia of Type Strains, Phase IV (KMG-IV): sequencing the most valuable type-strain genomes for metagenomic binning, comparative biology and taxonomic classification.</title>
        <authorList>
            <person name="Goeker M."/>
        </authorList>
    </citation>
    <scope>NUCLEOTIDE SEQUENCE [LARGE SCALE GENOMIC DNA]</scope>
    <source>
        <strain evidence="2 5">DSM 12421</strain>
    </source>
</reference>
<evidence type="ECO:0000313" key="3">
    <source>
        <dbReference type="EMBL" id="QGR16285.1"/>
    </source>
</evidence>
<feature type="domain" description="Primase X" evidence="1">
    <location>
        <begin position="51"/>
        <end position="145"/>
    </location>
</feature>
<dbReference type="AlphaFoldDB" id="A0A650CF40"/>
<reference evidence="3 4" key="1">
    <citation type="submission" date="2019-10" db="EMBL/GenBank/DDBJ databases">
        <title>Genome Sequences from Six Type Strain Members of the Archaeal Family Sulfolobaceae: Acidianus ambivalens, Acidianus infernus, Metallosphaera prunae, Stygiolobus azoricus, Sulfolobus metallicus, and Sulfurisphaera ohwakuensis.</title>
        <authorList>
            <person name="Counts J.A."/>
            <person name="Kelly R.M."/>
        </authorList>
    </citation>
    <scope>NUCLEOTIDE SEQUENCE [LARGE SCALE GENOMIC DNA]</scope>
    <source>
        <strain evidence="3 4">TA-1</strain>
    </source>
</reference>
<organism evidence="3 4">
    <name type="scientific">Sulfurisphaera ohwakuensis</name>
    <dbReference type="NCBI Taxonomy" id="69656"/>
    <lineage>
        <taxon>Archaea</taxon>
        <taxon>Thermoproteota</taxon>
        <taxon>Thermoprotei</taxon>
        <taxon>Sulfolobales</taxon>
        <taxon>Sulfolobaceae</taxon>
        <taxon>Sulfurisphaera</taxon>
    </lineage>
</organism>
<dbReference type="Proteomes" id="UP000582213">
    <property type="component" value="Unassembled WGS sequence"/>
</dbReference>
<protein>
    <submittedName>
        <fullName evidence="3">DNA primase noncatalytic subunit PriX</fullName>
    </submittedName>
</protein>
<dbReference type="Pfam" id="PF18689">
    <property type="entry name" value="PriX"/>
    <property type="match status" value="1"/>
</dbReference>
<dbReference type="RefSeq" id="WP_010978610.1">
    <property type="nucleotide sequence ID" value="NZ_AP031374.1"/>
</dbReference>
<evidence type="ECO:0000313" key="2">
    <source>
        <dbReference type="EMBL" id="MBB5252774.1"/>
    </source>
</evidence>
<gene>
    <name evidence="3" type="primary">priX</name>
    <name evidence="3" type="ORF">D1869_03020</name>
    <name evidence="2" type="ORF">HNQ62_000507</name>
</gene>
<accession>A0A650CF40</accession>
<dbReference type="GeneID" id="1458577"/>